<dbReference type="Gene3D" id="3.40.50.720">
    <property type="entry name" value="NAD(P)-binding Rossmann-like Domain"/>
    <property type="match status" value="1"/>
</dbReference>
<dbReference type="eggNOG" id="COG0451">
    <property type="taxonomic scope" value="Bacteria"/>
</dbReference>
<dbReference type="Proteomes" id="UP000010798">
    <property type="component" value="Chromosome"/>
</dbReference>
<dbReference type="PANTHER" id="PTHR43000">
    <property type="entry name" value="DTDP-D-GLUCOSE 4,6-DEHYDRATASE-RELATED"/>
    <property type="match status" value="1"/>
</dbReference>
<dbReference type="HOGENOM" id="CLU_007383_1_7_0"/>
<evidence type="ECO:0000313" key="4">
    <source>
        <dbReference type="Proteomes" id="UP000010798"/>
    </source>
</evidence>
<gene>
    <name evidence="3" type="ordered locus">Sinac_3094</name>
</gene>
<evidence type="ECO:0000256" key="1">
    <source>
        <dbReference type="ARBA" id="ARBA00007637"/>
    </source>
</evidence>
<dbReference type="InterPro" id="IPR001509">
    <property type="entry name" value="Epimerase_deHydtase"/>
</dbReference>
<proteinExistence type="inferred from homology"/>
<dbReference type="EMBL" id="CP003364">
    <property type="protein sequence ID" value="AGA27375.1"/>
    <property type="molecule type" value="Genomic_DNA"/>
</dbReference>
<dbReference type="STRING" id="886293.Sinac_3094"/>
<evidence type="ECO:0000259" key="2">
    <source>
        <dbReference type="Pfam" id="PF01370"/>
    </source>
</evidence>
<dbReference type="AlphaFoldDB" id="L0DEW2"/>
<dbReference type="SUPFAM" id="SSF51735">
    <property type="entry name" value="NAD(P)-binding Rossmann-fold domains"/>
    <property type="match status" value="1"/>
</dbReference>
<name>L0DEW2_SINAD</name>
<feature type="domain" description="NAD-dependent epimerase/dehydratase" evidence="2">
    <location>
        <begin position="16"/>
        <end position="242"/>
    </location>
</feature>
<dbReference type="Gene3D" id="3.90.25.10">
    <property type="entry name" value="UDP-galactose 4-epimerase, domain 1"/>
    <property type="match status" value="1"/>
</dbReference>
<dbReference type="InterPro" id="IPR036291">
    <property type="entry name" value="NAD(P)-bd_dom_sf"/>
</dbReference>
<dbReference type="Pfam" id="PF01370">
    <property type="entry name" value="Epimerase"/>
    <property type="match status" value="1"/>
</dbReference>
<comment type="similarity">
    <text evidence="1">Belongs to the NAD(P)-dependent epimerase/dehydratase family.</text>
</comment>
<protein>
    <submittedName>
        <fullName evidence="3">Nucleoside-diphosphate-sugar epimerase</fullName>
    </submittedName>
</protein>
<dbReference type="KEGG" id="saci:Sinac_3094"/>
<sequence length="326" mass="35027">MDEARMLERSLVPVSLVTGASGFLGRPLLDALLGPDESRGRVVTVGRRRPPDWPAESFIQADLTNPESVRAAIEEAAPSIVFHLAGKTPPAPAPELYKANSMATALLLDALRERGRPVRVILTGSAAELGPVDESDLPVGEGHPCRPVTPYGVSKWLATCAGLAAQPPLEVMIARIFNPIGPGTPESQSLGRFAAQFSDPAVEELSVGCLDTRRDFVDVRDVARALIALAQHGRPGLVYHVGTGRSQRVGDGLEQLHRLSGGRVRVTIDPVHAGSAGPGDSRADIRRIVEQTGWRPEIPWEASVEDLWNEVQARPSVAIDRVNTWT</sequence>
<dbReference type="RefSeq" id="WP_015246523.1">
    <property type="nucleotide sequence ID" value="NC_019892.1"/>
</dbReference>
<evidence type="ECO:0000313" key="3">
    <source>
        <dbReference type="EMBL" id="AGA27375.1"/>
    </source>
</evidence>
<dbReference type="OrthoDB" id="9789543at2"/>
<reference evidence="3 4" key="1">
    <citation type="submission" date="2012-02" db="EMBL/GenBank/DDBJ databases">
        <title>Complete sequence of chromosome of Singulisphaera acidiphila DSM 18658.</title>
        <authorList>
            <consortium name="US DOE Joint Genome Institute (JGI-PGF)"/>
            <person name="Lucas S."/>
            <person name="Copeland A."/>
            <person name="Lapidus A."/>
            <person name="Glavina del Rio T."/>
            <person name="Dalin E."/>
            <person name="Tice H."/>
            <person name="Bruce D."/>
            <person name="Goodwin L."/>
            <person name="Pitluck S."/>
            <person name="Peters L."/>
            <person name="Ovchinnikova G."/>
            <person name="Chertkov O."/>
            <person name="Kyrpides N."/>
            <person name="Mavromatis K."/>
            <person name="Ivanova N."/>
            <person name="Brettin T."/>
            <person name="Detter J.C."/>
            <person name="Han C."/>
            <person name="Larimer F."/>
            <person name="Land M."/>
            <person name="Hauser L."/>
            <person name="Markowitz V."/>
            <person name="Cheng J.-F."/>
            <person name="Hugenholtz P."/>
            <person name="Woyke T."/>
            <person name="Wu D."/>
            <person name="Tindall B."/>
            <person name="Pomrenke H."/>
            <person name="Brambilla E."/>
            <person name="Klenk H.-P."/>
            <person name="Eisen J.A."/>
        </authorList>
    </citation>
    <scope>NUCLEOTIDE SEQUENCE [LARGE SCALE GENOMIC DNA]</scope>
    <source>
        <strain evidence="4">ATCC BAA-1392 / DSM 18658 / VKM B-2454 / MOB10</strain>
    </source>
</reference>
<organism evidence="3 4">
    <name type="scientific">Singulisphaera acidiphila (strain ATCC BAA-1392 / DSM 18658 / VKM B-2454 / MOB10)</name>
    <dbReference type="NCBI Taxonomy" id="886293"/>
    <lineage>
        <taxon>Bacteria</taxon>
        <taxon>Pseudomonadati</taxon>
        <taxon>Planctomycetota</taxon>
        <taxon>Planctomycetia</taxon>
        <taxon>Isosphaerales</taxon>
        <taxon>Isosphaeraceae</taxon>
        <taxon>Singulisphaera</taxon>
    </lineage>
</organism>
<accession>L0DEW2</accession>
<keyword evidence="4" id="KW-1185">Reference proteome</keyword>